<protein>
    <submittedName>
        <fullName evidence="2">NepR family anti-sigma factor</fullName>
    </submittedName>
</protein>
<dbReference type="InterPro" id="IPR041649">
    <property type="entry name" value="NepR"/>
</dbReference>
<accession>A0AAN0NIV2</accession>
<dbReference type="RefSeq" id="WP_342076977.1">
    <property type="nucleotide sequence ID" value="NZ_CP151767.2"/>
</dbReference>
<dbReference type="EMBL" id="CP151767">
    <property type="protein sequence ID" value="WZU67667.1"/>
    <property type="molecule type" value="Genomic_DNA"/>
</dbReference>
<feature type="domain" description="Anti-sigma factor NepR" evidence="1">
    <location>
        <begin position="15"/>
        <end position="47"/>
    </location>
</feature>
<sequence>MASNDDPKKAKIAEYIDENLKQVFSDLEKDEMPDQIVDLLAVLRAQDEELKAKK</sequence>
<reference evidence="3" key="1">
    <citation type="submission" date="2024-04" db="EMBL/GenBank/DDBJ databases">
        <title>Phylogenomic analyses of a clade within the roseobacter group suggest taxonomic reassignments of species of the genera Aestuariivita, Citreicella, Loktanella, Nautella, Pelagibaca, Ruegeria, Thalassobius, Thiobacimonas and Tropicibacter, and the proposal o.</title>
        <authorList>
            <person name="Jeon C.O."/>
        </authorList>
    </citation>
    <scope>NUCLEOTIDE SEQUENCE [LARGE SCALE GENOMIC DNA]</scope>
    <source>
        <strain evidence="3">SS1-5</strain>
    </source>
</reference>
<evidence type="ECO:0000313" key="3">
    <source>
        <dbReference type="Proteomes" id="UP001470809"/>
    </source>
</evidence>
<reference evidence="2 3" key="2">
    <citation type="submission" date="2024-08" db="EMBL/GenBank/DDBJ databases">
        <title>Phylogenomic analyses of a clade within the roseobacter group suggest taxonomic reassignments of species of the genera Aestuariivita, Citreicella, Loktanella, Nautella, Pelagibaca, Ruegeria, Thalassobius, Thiobacimonas and Tropicibacter, and the proposal o.</title>
        <authorList>
            <person name="Jeon C.O."/>
        </authorList>
    </citation>
    <scope>NUCLEOTIDE SEQUENCE [LARGE SCALE GENOMIC DNA]</scope>
    <source>
        <strain evidence="2 3">SS1-5</strain>
    </source>
</reference>
<dbReference type="Proteomes" id="UP001470809">
    <property type="component" value="Chromosome"/>
</dbReference>
<gene>
    <name evidence="2" type="ORF">AABB31_22615</name>
</gene>
<proteinExistence type="predicted"/>
<dbReference type="AlphaFoldDB" id="A0AAN0NIV2"/>
<keyword evidence="3" id="KW-1185">Reference proteome</keyword>
<evidence type="ECO:0000259" key="1">
    <source>
        <dbReference type="Pfam" id="PF18557"/>
    </source>
</evidence>
<organism evidence="2 3">
    <name type="scientific">Yoonia rhodophyticola</name>
    <dbReference type="NCBI Taxonomy" id="3137370"/>
    <lineage>
        <taxon>Bacteria</taxon>
        <taxon>Pseudomonadati</taxon>
        <taxon>Pseudomonadota</taxon>
        <taxon>Alphaproteobacteria</taxon>
        <taxon>Rhodobacterales</taxon>
        <taxon>Paracoccaceae</taxon>
        <taxon>Yoonia</taxon>
    </lineage>
</organism>
<dbReference type="KEGG" id="yrh:AABB31_22615"/>
<name>A0AAN0NIV2_9RHOB</name>
<evidence type="ECO:0000313" key="2">
    <source>
        <dbReference type="EMBL" id="WZU67667.1"/>
    </source>
</evidence>
<dbReference type="Pfam" id="PF18557">
    <property type="entry name" value="NepR"/>
    <property type="match status" value="1"/>
</dbReference>